<dbReference type="AlphaFoldDB" id="A0A3N1CY58"/>
<evidence type="ECO:0000313" key="6">
    <source>
        <dbReference type="Proteomes" id="UP000272400"/>
    </source>
</evidence>
<keyword evidence="3" id="KW-0143">Chaperone</keyword>
<name>A0A3N1CY58_9ACTN</name>
<proteinExistence type="inferred from homology"/>
<comment type="caution">
    <text evidence="5">The sequence shown here is derived from an EMBL/GenBank/DDBJ whole genome shotgun (WGS) entry which is preliminary data.</text>
</comment>
<reference evidence="5 6" key="1">
    <citation type="submission" date="2018-11" db="EMBL/GenBank/DDBJ databases">
        <title>Sequencing the genomes of 1000 actinobacteria strains.</title>
        <authorList>
            <person name="Klenk H.-P."/>
        </authorList>
    </citation>
    <scope>NUCLEOTIDE SEQUENCE [LARGE SCALE GENOMIC DNA]</scope>
    <source>
        <strain evidence="5 6">DSM 44254</strain>
    </source>
</reference>
<comment type="similarity">
    <text evidence="4">Belongs to the heat shock protein 70 family.</text>
</comment>
<dbReference type="InterPro" id="IPR043129">
    <property type="entry name" value="ATPase_NBD"/>
</dbReference>
<organism evidence="5 6">
    <name type="scientific">Actinocorallia herbida</name>
    <dbReference type="NCBI Taxonomy" id="58109"/>
    <lineage>
        <taxon>Bacteria</taxon>
        <taxon>Bacillati</taxon>
        <taxon>Actinomycetota</taxon>
        <taxon>Actinomycetes</taxon>
        <taxon>Streptosporangiales</taxon>
        <taxon>Thermomonosporaceae</taxon>
        <taxon>Actinocorallia</taxon>
    </lineage>
</organism>
<dbReference type="OrthoDB" id="4464809at2"/>
<evidence type="ECO:0000256" key="1">
    <source>
        <dbReference type="ARBA" id="ARBA00022741"/>
    </source>
</evidence>
<dbReference type="Pfam" id="PF00012">
    <property type="entry name" value="HSP70"/>
    <property type="match status" value="1"/>
</dbReference>
<protein>
    <submittedName>
        <fullName evidence="5">Hsp70 protein</fullName>
    </submittedName>
</protein>
<keyword evidence="1 4" id="KW-0547">Nucleotide-binding</keyword>
<gene>
    <name evidence="5" type="ORF">EDD29_3800</name>
</gene>
<keyword evidence="2 4" id="KW-0067">ATP-binding</keyword>
<dbReference type="Gene3D" id="3.30.420.40">
    <property type="match status" value="2"/>
</dbReference>
<accession>A0A3N1CY58</accession>
<keyword evidence="6" id="KW-1185">Reference proteome</keyword>
<evidence type="ECO:0000256" key="2">
    <source>
        <dbReference type="ARBA" id="ARBA00022840"/>
    </source>
</evidence>
<sequence length="568" mass="58952">MTAAPDPRRTWAVLIGTGEYDHAGPSLPRIPAAAGNLADLRAALCSPLILGVPREQCLVVENPSTPDDLLNPVREAAGQDADLLLVYYTGHGLVSRHRLGELYLALRGTDPEVVAGGVEFKHVGAEVAGAGAASRILMLDCCFSAKATLDLVGATSRLFSKTGDLAIIGASERAARAPKGARNTAFTGTLLEVVREGVDDPSPYLTLSQTITLTGERLAASGQPKPAPFVWGSTWMLPFVRNRGHRSVPVPAAPAAAGAAHRRRDFTPPVRGPVVGMDLSSAVPVAAVLGRKGPQRIHRAAGPAPSAPDRPLAEILAGVRKDASAHLGQFASDAVIAVPARWAAAEVDAVCDAAEAAGWNVLAAPGVSVCAFVAHHLHTRAGTTALVLHLGARHCEVSLVGSGFGSEVAVHADHHDPELGGDRWTACVVAWIITSLEDSGLSGIRERFGDGLEAVAEDAMAVLCEGESAVLRPAPADGGEPVALELGRGEFEEATKELRDRLAGLVRRVVAEKGEFDIDEVVLSGAGARMPAIRDLVEAATGIRDRGGLAPELVVAFGACAYPAGPEK</sequence>
<dbReference type="SUPFAM" id="SSF53067">
    <property type="entry name" value="Actin-like ATPase domain"/>
    <property type="match status" value="2"/>
</dbReference>
<dbReference type="Gene3D" id="3.90.640.10">
    <property type="entry name" value="Actin, Chain A, domain 4"/>
    <property type="match status" value="1"/>
</dbReference>
<dbReference type="Gene3D" id="3.40.50.1460">
    <property type="match status" value="1"/>
</dbReference>
<dbReference type="RefSeq" id="WP_123665655.1">
    <property type="nucleotide sequence ID" value="NZ_RJKE01000001.1"/>
</dbReference>
<evidence type="ECO:0000256" key="4">
    <source>
        <dbReference type="RuleBase" id="RU003322"/>
    </source>
</evidence>
<dbReference type="Proteomes" id="UP000272400">
    <property type="component" value="Unassembled WGS sequence"/>
</dbReference>
<evidence type="ECO:0000256" key="3">
    <source>
        <dbReference type="ARBA" id="ARBA00023186"/>
    </source>
</evidence>
<dbReference type="InterPro" id="IPR013126">
    <property type="entry name" value="Hsp_70_fam"/>
</dbReference>
<dbReference type="NCBIfam" id="NF047832">
    <property type="entry name" value="caspase_w_EACC1"/>
    <property type="match status" value="1"/>
</dbReference>
<evidence type="ECO:0000313" key="5">
    <source>
        <dbReference type="EMBL" id="ROO86237.1"/>
    </source>
</evidence>
<dbReference type="PANTHER" id="PTHR19375">
    <property type="entry name" value="HEAT SHOCK PROTEIN 70KDA"/>
    <property type="match status" value="1"/>
</dbReference>
<dbReference type="EMBL" id="RJKE01000001">
    <property type="protein sequence ID" value="ROO86237.1"/>
    <property type="molecule type" value="Genomic_DNA"/>
</dbReference>
<dbReference type="GO" id="GO:0140662">
    <property type="term" value="F:ATP-dependent protein folding chaperone"/>
    <property type="evidence" value="ECO:0007669"/>
    <property type="project" value="InterPro"/>
</dbReference>
<dbReference type="GO" id="GO:0005524">
    <property type="term" value="F:ATP binding"/>
    <property type="evidence" value="ECO:0007669"/>
    <property type="project" value="UniProtKB-KW"/>
</dbReference>